<evidence type="ECO:0000256" key="8">
    <source>
        <dbReference type="ARBA" id="ARBA00023136"/>
    </source>
</evidence>
<dbReference type="SMART" id="SM00112">
    <property type="entry name" value="CA"/>
    <property type="match status" value="2"/>
</dbReference>
<dbReference type="GO" id="GO:0007156">
    <property type="term" value="P:homophilic cell adhesion via plasma membrane adhesion molecules"/>
    <property type="evidence" value="ECO:0007669"/>
    <property type="project" value="InterPro"/>
</dbReference>
<evidence type="ECO:0000256" key="4">
    <source>
        <dbReference type="ARBA" id="ARBA00022837"/>
    </source>
</evidence>
<dbReference type="PANTHER" id="PTHR14139">
    <property type="entry name" value="CALSYNTENIN"/>
    <property type="match status" value="1"/>
</dbReference>
<name>A0AA36H982_CYLNA</name>
<evidence type="ECO:0000256" key="3">
    <source>
        <dbReference type="ARBA" id="ARBA00022737"/>
    </source>
</evidence>
<comment type="subcellular location">
    <subcellularLocation>
        <location evidence="12">Endomembrane system</location>
        <topology evidence="12">Single-pass type I membrane protein</topology>
    </subcellularLocation>
    <subcellularLocation>
        <location evidence="10">Synapse</location>
    </subcellularLocation>
</comment>
<evidence type="ECO:0000256" key="5">
    <source>
        <dbReference type="ARBA" id="ARBA00022889"/>
    </source>
</evidence>
<evidence type="ECO:0000256" key="11">
    <source>
        <dbReference type="ARBA" id="ARBA00035015"/>
    </source>
</evidence>
<keyword evidence="7" id="KW-0770">Synapse</keyword>
<dbReference type="Pfam" id="PF00028">
    <property type="entry name" value="Cadherin"/>
    <property type="match status" value="1"/>
</dbReference>
<evidence type="ECO:0000256" key="6">
    <source>
        <dbReference type="ARBA" id="ARBA00022989"/>
    </source>
</evidence>
<dbReference type="PANTHER" id="PTHR14139:SF2">
    <property type="entry name" value="CALSYNTENIN-1"/>
    <property type="match status" value="1"/>
</dbReference>
<feature type="chain" id="PRO_5041262111" description="Cadherin domain-containing protein" evidence="16">
    <location>
        <begin position="17"/>
        <end position="1087"/>
    </location>
</feature>
<keyword evidence="2 16" id="KW-0732">Signal</keyword>
<dbReference type="InterPro" id="IPR045588">
    <property type="entry name" value="CLSTN_C"/>
</dbReference>
<evidence type="ECO:0000256" key="16">
    <source>
        <dbReference type="SAM" id="SignalP"/>
    </source>
</evidence>
<keyword evidence="9" id="KW-0325">Glycoprotein</keyword>
<feature type="region of interest" description="Disordered" evidence="14">
    <location>
        <begin position="856"/>
        <end position="922"/>
    </location>
</feature>
<evidence type="ECO:0000256" key="15">
    <source>
        <dbReference type="SAM" id="Phobius"/>
    </source>
</evidence>
<dbReference type="AlphaFoldDB" id="A0AA36H982"/>
<feature type="compositionally biased region" description="Acidic residues" evidence="14">
    <location>
        <begin position="890"/>
        <end position="921"/>
    </location>
</feature>
<keyword evidence="6 15" id="KW-1133">Transmembrane helix</keyword>
<dbReference type="InterPro" id="IPR002126">
    <property type="entry name" value="Cadherin-like_dom"/>
</dbReference>
<evidence type="ECO:0000313" key="18">
    <source>
        <dbReference type="EMBL" id="CAJ0606505.1"/>
    </source>
</evidence>
<feature type="transmembrane region" description="Helical" evidence="15">
    <location>
        <begin position="821"/>
        <end position="847"/>
    </location>
</feature>
<evidence type="ECO:0000256" key="7">
    <source>
        <dbReference type="ARBA" id="ARBA00023018"/>
    </source>
</evidence>
<dbReference type="SUPFAM" id="SSF49313">
    <property type="entry name" value="Cadherin-like"/>
    <property type="match status" value="1"/>
</dbReference>
<keyword evidence="8 15" id="KW-0472">Membrane</keyword>
<feature type="domain" description="Cadherin" evidence="17">
    <location>
        <begin position="62"/>
        <end position="138"/>
    </location>
</feature>
<proteinExistence type="inferred from homology"/>
<dbReference type="Pfam" id="PF19699">
    <property type="entry name" value="CLSTN_C"/>
    <property type="match status" value="2"/>
</dbReference>
<feature type="signal peptide" evidence="16">
    <location>
        <begin position="1"/>
        <end position="16"/>
    </location>
</feature>
<dbReference type="CDD" id="cd11304">
    <property type="entry name" value="Cadherin_repeat"/>
    <property type="match status" value="1"/>
</dbReference>
<keyword evidence="4 13" id="KW-0106">Calcium</keyword>
<dbReference type="GO" id="GO:0051965">
    <property type="term" value="P:positive regulation of synapse assembly"/>
    <property type="evidence" value="ECO:0007669"/>
    <property type="project" value="TreeGrafter"/>
</dbReference>
<reference evidence="18" key="1">
    <citation type="submission" date="2023-07" db="EMBL/GenBank/DDBJ databases">
        <authorList>
            <consortium name="CYATHOMIX"/>
        </authorList>
    </citation>
    <scope>NUCLEOTIDE SEQUENCE</scope>
    <source>
        <strain evidence="18">N/A</strain>
    </source>
</reference>
<dbReference type="GO" id="GO:0009986">
    <property type="term" value="C:cell surface"/>
    <property type="evidence" value="ECO:0007669"/>
    <property type="project" value="TreeGrafter"/>
</dbReference>
<dbReference type="PROSITE" id="PS50268">
    <property type="entry name" value="CADHERIN_2"/>
    <property type="match status" value="2"/>
</dbReference>
<comment type="caution">
    <text evidence="18">The sequence shown here is derived from an EMBL/GenBank/DDBJ whole genome shotgun (WGS) entry which is preliminary data.</text>
</comment>
<dbReference type="GO" id="GO:0005509">
    <property type="term" value="F:calcium ion binding"/>
    <property type="evidence" value="ECO:0007669"/>
    <property type="project" value="UniProtKB-UniRule"/>
</dbReference>
<dbReference type="SUPFAM" id="SSF49899">
    <property type="entry name" value="Concanavalin A-like lectins/glucanases"/>
    <property type="match status" value="1"/>
</dbReference>
<keyword evidence="3" id="KW-0677">Repeat</keyword>
<dbReference type="Proteomes" id="UP001176961">
    <property type="component" value="Unassembled WGS sequence"/>
</dbReference>
<feature type="domain" description="Cadherin" evidence="17">
    <location>
        <begin position="139"/>
        <end position="257"/>
    </location>
</feature>
<dbReference type="GO" id="GO:0050806">
    <property type="term" value="P:positive regulation of synaptic transmission"/>
    <property type="evidence" value="ECO:0007669"/>
    <property type="project" value="TreeGrafter"/>
</dbReference>
<evidence type="ECO:0000313" key="19">
    <source>
        <dbReference type="Proteomes" id="UP001176961"/>
    </source>
</evidence>
<sequence length="1087" mass="120843">MRVALLFAFCSVAVLAKHHKRRVPIIDLRGADQLVANIREDENVLNTVPDLSIVAETGPVCKYLLTSSDKDIPFDVQVIDQYTGAAVIRVKDAATLDCRKSEYDLQVVAVRCEDDATRSEPVALKVSVKDTNNHSPEFDSPWYTFTVEEGKIHNEIATLKATDADCGNPYGQICDFEIANGLNDFPFAINNQGVLRNTKPLNYSTAKSYILTVVAIDCGMRRSKSALVTVNVKETCVQGHTGLNDRLSYVAASGPKLLLPDVQSHVCEQESACEIENVHSTVKLKAGHVTNGCSRDTIFSNETFQSCGLSSATVPLLPSKSVFTDEAEADVVFDGVTNAVIVPSRTVPEVIPDKFSLSFSMKHAAGTKDDQKNKKNILCESDEDGMNRHHFAVYVRHCKLEVVLRREAGSKAEFRAAEWRWATPQVCDDEWHSYSLLFNGVDDVNLMIDGVAFKADERNPEILDDWPLHQTKAVKTRLVVGACWHGRQQAMVQFFKGSLSSVYLLSGEVENQSAIECAHRCPEQLQFTGMDEITEGQSVTFNADQSAITVKATTVPEVDKMLRRISYVNTQETPIPGHRSWTLDTTVACKGGKQLTLPSAKGYVFVEQEADPVLSLSGSTTLNIDQHSVKVGTPMISDIQITVSQPESDGKMKDVTSSHMLDYCKVHLKPSRDMDLEYFSSPASLIAALQIDFEHDKEGILLRGEETVKGYREVLSKIHYFNTRPDTYSKRIYTVQCAMLKGRVLSNELVITMSIEPSSSEAPVPPVTSTENLDSLDMLERHFEPAFDQLGSNRLQNILEMDLPRPKALLSHHGYEVGQGAIAGGAVAVVVVVCVGFLLVLLVIGVLKMRDTPLPRKRKNKRQDDGMSWDDSGMNITVNPLDDVEKNVAEEEFTEDEESTDGEESDASYREEEELSDEDVEHEVLPHLDAQRGGLEWDDDAVMATAKQKFSEQVTYYIIELIEDNNQAHPKGRDFLDTMVCKQVQFEHPRDLTDGVEEGRDWCDAGCEIVIKLRNYLDVLKRDALIAQGIDDGFSLNRQRFICIRVGISDSTPVWSQSIGLTSHAVKLILLLIPTRLGFASYRPNYV</sequence>
<dbReference type="Gene3D" id="2.60.40.60">
    <property type="entry name" value="Cadherins"/>
    <property type="match status" value="2"/>
</dbReference>
<keyword evidence="5" id="KW-0130">Cell adhesion</keyword>
<comment type="similarity">
    <text evidence="11">Belongs to the calsyntenin family.</text>
</comment>
<dbReference type="InterPro" id="IPR015919">
    <property type="entry name" value="Cadherin-like_sf"/>
</dbReference>
<evidence type="ECO:0000256" key="1">
    <source>
        <dbReference type="ARBA" id="ARBA00022692"/>
    </source>
</evidence>
<dbReference type="GO" id="GO:0012505">
    <property type="term" value="C:endomembrane system"/>
    <property type="evidence" value="ECO:0007669"/>
    <property type="project" value="UniProtKB-SubCell"/>
</dbReference>
<dbReference type="FunFam" id="2.60.120.200:FF:000260">
    <property type="entry name" value="CAlSYntenin/Alcadein homolog"/>
    <property type="match status" value="1"/>
</dbReference>
<organism evidence="18 19">
    <name type="scientific">Cylicocyclus nassatus</name>
    <name type="common">Nematode worm</name>
    <dbReference type="NCBI Taxonomy" id="53992"/>
    <lineage>
        <taxon>Eukaryota</taxon>
        <taxon>Metazoa</taxon>
        <taxon>Ecdysozoa</taxon>
        <taxon>Nematoda</taxon>
        <taxon>Chromadorea</taxon>
        <taxon>Rhabditida</taxon>
        <taxon>Rhabditina</taxon>
        <taxon>Rhabditomorpha</taxon>
        <taxon>Strongyloidea</taxon>
        <taxon>Strongylidae</taxon>
        <taxon>Cylicocyclus</taxon>
    </lineage>
</organism>
<evidence type="ECO:0000256" key="13">
    <source>
        <dbReference type="PROSITE-ProRule" id="PRU00043"/>
    </source>
</evidence>
<evidence type="ECO:0000259" key="17">
    <source>
        <dbReference type="PROSITE" id="PS50268"/>
    </source>
</evidence>
<dbReference type="FunFam" id="2.60.40.60:FF:000352">
    <property type="entry name" value="CAlSYntenin/Alcadein homolog"/>
    <property type="match status" value="1"/>
</dbReference>
<evidence type="ECO:0000256" key="14">
    <source>
        <dbReference type="SAM" id="MobiDB-lite"/>
    </source>
</evidence>
<evidence type="ECO:0000256" key="2">
    <source>
        <dbReference type="ARBA" id="ARBA00022729"/>
    </source>
</evidence>
<dbReference type="EMBL" id="CATQJL010000316">
    <property type="protein sequence ID" value="CAJ0606505.1"/>
    <property type="molecule type" value="Genomic_DNA"/>
</dbReference>
<keyword evidence="19" id="KW-1185">Reference proteome</keyword>
<dbReference type="PRINTS" id="PR00205">
    <property type="entry name" value="CADHERIN"/>
</dbReference>
<evidence type="ECO:0000256" key="9">
    <source>
        <dbReference type="ARBA" id="ARBA00023180"/>
    </source>
</evidence>
<protein>
    <recommendedName>
        <fullName evidence="17">Cadherin domain-containing protein</fullName>
    </recommendedName>
</protein>
<dbReference type="InterPro" id="IPR013320">
    <property type="entry name" value="ConA-like_dom_sf"/>
</dbReference>
<keyword evidence="1 15" id="KW-0812">Transmembrane</keyword>
<accession>A0AA36H982</accession>
<dbReference type="Gene3D" id="2.60.120.200">
    <property type="match status" value="1"/>
</dbReference>
<evidence type="ECO:0000256" key="10">
    <source>
        <dbReference type="ARBA" id="ARBA00034103"/>
    </source>
</evidence>
<dbReference type="GO" id="GO:0045211">
    <property type="term" value="C:postsynaptic membrane"/>
    <property type="evidence" value="ECO:0007669"/>
    <property type="project" value="TreeGrafter"/>
</dbReference>
<evidence type="ECO:0000256" key="12">
    <source>
        <dbReference type="ARBA" id="ARBA00046288"/>
    </source>
</evidence>
<gene>
    <name evidence="18" type="ORF">CYNAS_LOCUS18488</name>
</gene>